<dbReference type="InterPro" id="IPR021393">
    <property type="entry name" value="DUF3034"/>
</dbReference>
<dbReference type="Proteomes" id="UP001324794">
    <property type="component" value="Chromosome"/>
</dbReference>
<accession>A0ABZ0YRB0</accession>
<reference evidence="1 2" key="1">
    <citation type="submission" date="2023-11" db="EMBL/GenBank/DDBJ databases">
        <title>MicrobeMod: A computational toolkit for identifying prokaryotic methylation and restriction-modification with nanopore sequencing.</title>
        <authorList>
            <person name="Crits-Christoph A."/>
            <person name="Kang S.C."/>
            <person name="Lee H."/>
            <person name="Ostrov N."/>
        </authorList>
    </citation>
    <scope>NUCLEOTIDE SEQUENCE [LARGE SCALE GENOMIC DNA]</scope>
    <source>
        <strain evidence="1 2">ATCC BAA-805</strain>
    </source>
</reference>
<gene>
    <name evidence="1" type="ORF">SR894_08285</name>
</gene>
<dbReference type="EMBL" id="CP140255">
    <property type="protein sequence ID" value="WQH14526.1"/>
    <property type="molecule type" value="Genomic_DNA"/>
</dbReference>
<name>A0ABZ0YRB0_9GAMM</name>
<sequence>MMLFQSMFSPPTASFRHSLSGYLAPCIAVCLALAAAPSSAGSRIVGTGGVSAIEGAAGGGLSPWAVLTSTASEQEIGVTAAATRAWVDDYRLTVTGASLNVYDRVELSVARQTLDLDTLGGELGQDIYGAKVRLLGDVLYHPWGIWSVGMQHKRLVDGTIPTALGADEASGTDVYLSASKLLFSAVAGRNVLLNATLRNTDANQGGLIGFGGDQGGRSWMAEGSVGVFITPQWVVGAEYRQKPDNLSVAEEDDWQSLYSAYFFNKHVSLTGAWLDLGDIAGLPSQRGGYLSLQAAF</sequence>
<evidence type="ECO:0000313" key="2">
    <source>
        <dbReference type="Proteomes" id="UP001324794"/>
    </source>
</evidence>
<protein>
    <submittedName>
        <fullName evidence="1">DUF3034 family protein</fullName>
    </submittedName>
</protein>
<dbReference type="Pfam" id="PF11231">
    <property type="entry name" value="DUF3034"/>
    <property type="match status" value="1"/>
</dbReference>
<keyword evidence="2" id="KW-1185">Reference proteome</keyword>
<organism evidence="1 2">
    <name type="scientific">Vreelandella neptunia</name>
    <dbReference type="NCBI Taxonomy" id="115551"/>
    <lineage>
        <taxon>Bacteria</taxon>
        <taxon>Pseudomonadati</taxon>
        <taxon>Pseudomonadota</taxon>
        <taxon>Gammaproteobacteria</taxon>
        <taxon>Oceanospirillales</taxon>
        <taxon>Halomonadaceae</taxon>
        <taxon>Vreelandella</taxon>
    </lineage>
</organism>
<evidence type="ECO:0000313" key="1">
    <source>
        <dbReference type="EMBL" id="WQH14526.1"/>
    </source>
</evidence>
<proteinExistence type="predicted"/>
<dbReference type="RefSeq" id="WP_227405000.1">
    <property type="nucleotide sequence ID" value="NZ_CP140255.1"/>
</dbReference>